<accession>A0A5E4DF50</accession>
<evidence type="ECO:0000256" key="1">
    <source>
        <dbReference type="ARBA" id="ARBA00022574"/>
    </source>
</evidence>
<dbReference type="Proteomes" id="UP000335636">
    <property type="component" value="Unassembled WGS sequence"/>
</dbReference>
<feature type="domain" description="DUF1899" evidence="3">
    <location>
        <begin position="3"/>
        <end position="64"/>
    </location>
</feature>
<organism evidence="4 5">
    <name type="scientific">Marmota monax</name>
    <name type="common">Woodchuck</name>
    <dbReference type="NCBI Taxonomy" id="9995"/>
    <lineage>
        <taxon>Eukaryota</taxon>
        <taxon>Metazoa</taxon>
        <taxon>Chordata</taxon>
        <taxon>Craniata</taxon>
        <taxon>Vertebrata</taxon>
        <taxon>Euteleostomi</taxon>
        <taxon>Mammalia</taxon>
        <taxon>Eutheria</taxon>
        <taxon>Euarchontoglires</taxon>
        <taxon>Glires</taxon>
        <taxon>Rodentia</taxon>
        <taxon>Sciuromorpha</taxon>
        <taxon>Sciuridae</taxon>
        <taxon>Xerinae</taxon>
        <taxon>Marmotini</taxon>
        <taxon>Marmota</taxon>
    </lineage>
</organism>
<evidence type="ECO:0000256" key="2">
    <source>
        <dbReference type="ARBA" id="ARBA00022737"/>
    </source>
</evidence>
<evidence type="ECO:0000313" key="5">
    <source>
        <dbReference type="Proteomes" id="UP000335636"/>
    </source>
</evidence>
<dbReference type="EMBL" id="CABDUW010009229">
    <property type="protein sequence ID" value="VTJ91541.1"/>
    <property type="molecule type" value="Genomic_DNA"/>
</dbReference>
<keyword evidence="2" id="KW-0677">Repeat</keyword>
<keyword evidence="1" id="KW-0853">WD repeat</keyword>
<protein>
    <recommendedName>
        <fullName evidence="3">DUF1899 domain-containing protein</fullName>
    </recommendedName>
</protein>
<sequence length="126" mass="13747">MNRFKVSKFRHMEARLPRREAWINDIRAGTTPSCGNQIKSSCTLIAFNSDRPGMLGIMALEGQGEDKRHVAYLGCHSEQGNTGQTGFVSSVQLQQLWAQALCYVPGSLLGGLGIREVGKILDPLTG</sequence>
<gene>
    <name evidence="4" type="ORF">MONAX_5E035573</name>
</gene>
<reference evidence="4" key="1">
    <citation type="submission" date="2019-04" db="EMBL/GenBank/DDBJ databases">
        <authorList>
            <person name="Alioto T."/>
            <person name="Alioto T."/>
        </authorList>
    </citation>
    <scope>NUCLEOTIDE SEQUENCE [LARGE SCALE GENOMIC DNA]</scope>
</reference>
<proteinExistence type="predicted"/>
<comment type="caution">
    <text evidence="4">The sequence shown here is derived from an EMBL/GenBank/DDBJ whole genome shotgun (WGS) entry which is preliminary data.</text>
</comment>
<dbReference type="AlphaFoldDB" id="A0A5E4DF50"/>
<dbReference type="InterPro" id="IPR015048">
    <property type="entry name" value="DUF1899"/>
</dbReference>
<evidence type="ECO:0000313" key="4">
    <source>
        <dbReference type="EMBL" id="VTJ91541.1"/>
    </source>
</evidence>
<dbReference type="SMART" id="SM01166">
    <property type="entry name" value="DUF1899"/>
    <property type="match status" value="1"/>
</dbReference>
<keyword evidence="5" id="KW-1185">Reference proteome</keyword>
<dbReference type="Pfam" id="PF08953">
    <property type="entry name" value="DUF1899"/>
    <property type="match status" value="1"/>
</dbReference>
<name>A0A5E4DF50_MARMO</name>
<evidence type="ECO:0000259" key="3">
    <source>
        <dbReference type="SMART" id="SM01166"/>
    </source>
</evidence>